<proteinExistence type="predicted"/>
<dbReference type="CDD" id="cd01169">
    <property type="entry name" value="HMPP_kinase"/>
    <property type="match status" value="1"/>
</dbReference>
<dbReference type="SUPFAM" id="SSF53613">
    <property type="entry name" value="Ribokinase-like"/>
    <property type="match status" value="1"/>
</dbReference>
<evidence type="ECO:0000256" key="2">
    <source>
        <dbReference type="ARBA" id="ARBA00012135"/>
    </source>
</evidence>
<dbReference type="PANTHER" id="PTHR20858">
    <property type="entry name" value="PHOSPHOMETHYLPYRIMIDINE KINASE"/>
    <property type="match status" value="1"/>
</dbReference>
<dbReference type="Proteomes" id="UP000192652">
    <property type="component" value="Unassembled WGS sequence"/>
</dbReference>
<protein>
    <recommendedName>
        <fullName evidence="2">hydroxymethylpyrimidine kinase</fullName>
        <ecNumber evidence="2">2.7.1.49</ecNumber>
    </recommendedName>
</protein>
<dbReference type="Pfam" id="PF08543">
    <property type="entry name" value="Phos_pyr_kin"/>
    <property type="match status" value="1"/>
</dbReference>
<dbReference type="RefSeq" id="WP_081177016.1">
    <property type="nucleotide sequence ID" value="NZ_MSPX01000016.1"/>
</dbReference>
<reference evidence="4 5" key="1">
    <citation type="journal article" date="2017" name="Antonie Van Leeuwenhoek">
        <title>Rhizobium rhizosphaerae sp. nov., a novel species isolated from rice rhizosphere.</title>
        <authorList>
            <person name="Zhao J.J."/>
            <person name="Zhang J."/>
            <person name="Zhang R.J."/>
            <person name="Zhang C.W."/>
            <person name="Yin H.Q."/>
            <person name="Zhang X.X."/>
        </authorList>
    </citation>
    <scope>NUCLEOTIDE SEQUENCE [LARGE SCALE GENOMIC DNA]</scope>
    <source>
        <strain evidence="4 5">RD15</strain>
    </source>
</reference>
<keyword evidence="5" id="KW-1185">Reference proteome</keyword>
<dbReference type="EC" id="2.7.1.49" evidence="2"/>
<comment type="caution">
    <text evidence="4">The sequence shown here is derived from an EMBL/GenBank/DDBJ whole genome shotgun (WGS) entry which is preliminary data.</text>
</comment>
<dbReference type="InterPro" id="IPR004399">
    <property type="entry name" value="HMP/HMP-P_kinase_dom"/>
</dbReference>
<feature type="domain" description="Pyridoxamine kinase/Phosphomethylpyrimidine kinase" evidence="3">
    <location>
        <begin position="25"/>
        <end position="262"/>
    </location>
</feature>
<evidence type="ECO:0000313" key="4">
    <source>
        <dbReference type="EMBL" id="OQP85062.1"/>
    </source>
</evidence>
<accession>A0ABX3PB09</accession>
<dbReference type="PANTHER" id="PTHR20858:SF17">
    <property type="entry name" value="HYDROXYMETHYLPYRIMIDINE_PHOSPHOMETHYLPYRIMIDINE KINASE THI20-RELATED"/>
    <property type="match status" value="1"/>
</dbReference>
<evidence type="ECO:0000259" key="3">
    <source>
        <dbReference type="Pfam" id="PF08543"/>
    </source>
</evidence>
<sequence length="282" mass="28507">MAEAAGGVAGAPQLRPRVLVVAGTDSSGGAGIARDVETLAAFRVSASLAVTAVTAQTHAEVRAVEILKPALVAAQMRTALEAGPIGAVKIGMLATADTVAAVAECLEDWPDLPVVLDPVIASSSGRPLISEEGVALLLARLLPRAALVTPNLPELSILADALPDARDPALAGQDPVDATAARLLAQGCRALLIKGGHAEGREAVDRLLRPGVKPLIFRAPRHAGSMRGTGCMLASAIAAGLASGQDLPMAIAAGKAYLSARFVEAGEQSLLHSFSGQSVPAL</sequence>
<evidence type="ECO:0000256" key="1">
    <source>
        <dbReference type="ARBA" id="ARBA00004948"/>
    </source>
</evidence>
<name>A0ABX3PB09_9HYPH</name>
<dbReference type="InterPro" id="IPR029056">
    <property type="entry name" value="Ribokinase-like"/>
</dbReference>
<dbReference type="InterPro" id="IPR013749">
    <property type="entry name" value="PM/HMP-P_kinase-1"/>
</dbReference>
<dbReference type="EMBL" id="MSPX01000016">
    <property type="protein sequence ID" value="OQP85062.1"/>
    <property type="molecule type" value="Genomic_DNA"/>
</dbReference>
<comment type="pathway">
    <text evidence="1">Cofactor biosynthesis; thiamine diphosphate biosynthesis.</text>
</comment>
<gene>
    <name evidence="4" type="ORF">BTR14_17010</name>
</gene>
<dbReference type="Gene3D" id="3.40.1190.20">
    <property type="match status" value="1"/>
</dbReference>
<organism evidence="4 5">
    <name type="scientific">Xaviernesmea rhizosphaerae</name>
    <dbReference type="NCBI Taxonomy" id="1672749"/>
    <lineage>
        <taxon>Bacteria</taxon>
        <taxon>Pseudomonadati</taxon>
        <taxon>Pseudomonadota</taxon>
        <taxon>Alphaproteobacteria</taxon>
        <taxon>Hyphomicrobiales</taxon>
        <taxon>Rhizobiaceae</taxon>
        <taxon>Rhizobium/Agrobacterium group</taxon>
        <taxon>Xaviernesmea</taxon>
    </lineage>
</organism>
<evidence type="ECO:0000313" key="5">
    <source>
        <dbReference type="Proteomes" id="UP000192652"/>
    </source>
</evidence>